<proteinExistence type="predicted"/>
<evidence type="ECO:0000313" key="2">
    <source>
        <dbReference type="EMBL" id="MFC5461418.1"/>
    </source>
</evidence>
<evidence type="ECO:0000259" key="1">
    <source>
        <dbReference type="Pfam" id="PF10099"/>
    </source>
</evidence>
<organism evidence="2 3">
    <name type="scientific">Massilia niabensis</name>
    <dbReference type="NCBI Taxonomy" id="544910"/>
    <lineage>
        <taxon>Bacteria</taxon>
        <taxon>Pseudomonadati</taxon>
        <taxon>Pseudomonadota</taxon>
        <taxon>Betaproteobacteria</taxon>
        <taxon>Burkholderiales</taxon>
        <taxon>Oxalobacteraceae</taxon>
        <taxon>Telluria group</taxon>
        <taxon>Massilia</taxon>
    </lineage>
</organism>
<keyword evidence="3" id="KW-1185">Reference proteome</keyword>
<dbReference type="InterPro" id="IPR051474">
    <property type="entry name" value="Anti-sigma-K/W_factor"/>
</dbReference>
<dbReference type="Pfam" id="PF10099">
    <property type="entry name" value="RskA_C"/>
    <property type="match status" value="1"/>
</dbReference>
<reference evidence="3" key="1">
    <citation type="journal article" date="2019" name="Int. J. Syst. Evol. Microbiol.">
        <title>The Global Catalogue of Microorganisms (GCM) 10K type strain sequencing project: providing services to taxonomists for standard genome sequencing and annotation.</title>
        <authorList>
            <consortium name="The Broad Institute Genomics Platform"/>
            <consortium name="The Broad Institute Genome Sequencing Center for Infectious Disease"/>
            <person name="Wu L."/>
            <person name="Ma J."/>
        </authorList>
    </citation>
    <scope>NUCLEOTIDE SEQUENCE [LARGE SCALE GENOMIC DNA]</scope>
    <source>
        <strain evidence="3">KACC 12649</strain>
    </source>
</reference>
<gene>
    <name evidence="2" type="ORF">ACFPN5_16530</name>
</gene>
<accession>A0ABW0L6G1</accession>
<evidence type="ECO:0000313" key="3">
    <source>
        <dbReference type="Proteomes" id="UP001596050"/>
    </source>
</evidence>
<dbReference type="PANTHER" id="PTHR37461">
    <property type="entry name" value="ANTI-SIGMA-K FACTOR RSKA"/>
    <property type="match status" value="1"/>
</dbReference>
<protein>
    <submittedName>
        <fullName evidence="2">Anti-sigma factor domain-containing protein</fullName>
    </submittedName>
</protein>
<dbReference type="RefSeq" id="WP_379784865.1">
    <property type="nucleotide sequence ID" value="NZ_JBHSMU010000015.1"/>
</dbReference>
<dbReference type="EMBL" id="JBHSMU010000015">
    <property type="protein sequence ID" value="MFC5461418.1"/>
    <property type="molecule type" value="Genomic_DNA"/>
</dbReference>
<comment type="caution">
    <text evidence="2">The sequence shown here is derived from an EMBL/GenBank/DDBJ whole genome shotgun (WGS) entry which is preliminary data.</text>
</comment>
<dbReference type="InterPro" id="IPR018764">
    <property type="entry name" value="RskA_C"/>
</dbReference>
<feature type="domain" description="Anti-sigma K factor RskA C-terminal" evidence="1">
    <location>
        <begin position="102"/>
        <end position="223"/>
    </location>
</feature>
<name>A0ABW0L6G1_9BURK</name>
<dbReference type="Proteomes" id="UP001596050">
    <property type="component" value="Unassembled WGS sequence"/>
</dbReference>
<dbReference type="PANTHER" id="PTHR37461:SF1">
    <property type="entry name" value="ANTI-SIGMA-K FACTOR RSKA"/>
    <property type="match status" value="1"/>
</dbReference>
<sequence length="233" mass="25374">MKLRGNEVLRERLAASYVLGTLKGGARRRFEGLMHDDGALRRTTHEWNQRLGAMAEFVPAQQPPAQVWHAIERRLDLRPAGRWAAWRNGALTFWRTLALTSSAVAALLLLNVTADRDQAPAVSDVATLTDEQAQTALVVTADRERNLLRVRVLAAAPLTQQQVLQLWAVGRDGQPRSLGLLDKGRELTLPLAAEAVGDQVAMLAVSLEPAGGSPDPKGPSGPILYKGSWVNLM</sequence>